<keyword evidence="1 2" id="KW-0694">RNA-binding</keyword>
<evidence type="ECO:0000256" key="2">
    <source>
        <dbReference type="PROSITE-ProRule" id="PRU00176"/>
    </source>
</evidence>
<dbReference type="Pfam" id="PF00076">
    <property type="entry name" value="RRM_1"/>
    <property type="match status" value="1"/>
</dbReference>
<evidence type="ECO:0000313" key="4">
    <source>
        <dbReference type="Proteomes" id="UP001515500"/>
    </source>
</evidence>
<dbReference type="PANTHER" id="PTHR11176">
    <property type="entry name" value="BOULE-RELATED"/>
    <property type="match status" value="1"/>
</dbReference>
<protein>
    <submittedName>
        <fullName evidence="5">Probable RNA-binding protein ARP1</fullName>
    </submittedName>
</protein>
<evidence type="ECO:0000259" key="3">
    <source>
        <dbReference type="PROSITE" id="PS50102"/>
    </source>
</evidence>
<organism evidence="4 5">
    <name type="scientific">Dioscorea cayennensis subsp. rotundata</name>
    <name type="common">White Guinea yam</name>
    <name type="synonym">Dioscorea rotundata</name>
    <dbReference type="NCBI Taxonomy" id="55577"/>
    <lineage>
        <taxon>Eukaryota</taxon>
        <taxon>Viridiplantae</taxon>
        <taxon>Streptophyta</taxon>
        <taxon>Embryophyta</taxon>
        <taxon>Tracheophyta</taxon>
        <taxon>Spermatophyta</taxon>
        <taxon>Magnoliopsida</taxon>
        <taxon>Liliopsida</taxon>
        <taxon>Dioscoreales</taxon>
        <taxon>Dioscoreaceae</taxon>
        <taxon>Dioscorea</taxon>
    </lineage>
</organism>
<dbReference type="AlphaFoldDB" id="A0AB40CHA3"/>
<evidence type="ECO:0000256" key="1">
    <source>
        <dbReference type="ARBA" id="ARBA00022884"/>
    </source>
</evidence>
<gene>
    <name evidence="5" type="primary">LOC120275807</name>
</gene>
<dbReference type="PANTHER" id="PTHR11176:SF57">
    <property type="entry name" value="PROTEIN BOULE"/>
    <property type="match status" value="1"/>
</dbReference>
<dbReference type="RefSeq" id="XP_039138448.1">
    <property type="nucleotide sequence ID" value="XM_039282514.1"/>
</dbReference>
<keyword evidence="4" id="KW-1185">Reference proteome</keyword>
<dbReference type="InterPro" id="IPR035979">
    <property type="entry name" value="RBD_domain_sf"/>
</dbReference>
<dbReference type="Proteomes" id="UP001515500">
    <property type="component" value="Chromosome 14"/>
</dbReference>
<dbReference type="GO" id="GO:0003723">
    <property type="term" value="F:RNA binding"/>
    <property type="evidence" value="ECO:0007669"/>
    <property type="project" value="UniProtKB-UniRule"/>
</dbReference>
<evidence type="ECO:0000313" key="5">
    <source>
        <dbReference type="RefSeq" id="XP_039138448.1"/>
    </source>
</evidence>
<reference evidence="5" key="1">
    <citation type="submission" date="2025-08" db="UniProtKB">
        <authorList>
            <consortium name="RefSeq"/>
        </authorList>
    </citation>
    <scope>IDENTIFICATION</scope>
</reference>
<dbReference type="InterPro" id="IPR012677">
    <property type="entry name" value="Nucleotide-bd_a/b_plait_sf"/>
</dbReference>
<dbReference type="PROSITE" id="PS50102">
    <property type="entry name" value="RRM"/>
    <property type="match status" value="1"/>
</dbReference>
<dbReference type="Gene3D" id="3.30.70.330">
    <property type="match status" value="1"/>
</dbReference>
<dbReference type="GeneID" id="120275807"/>
<accession>A0AB40CHA3</accession>
<dbReference type="InterPro" id="IPR000504">
    <property type="entry name" value="RRM_dom"/>
</dbReference>
<name>A0AB40CHA3_DIOCR</name>
<dbReference type="SMART" id="SM00360">
    <property type="entry name" value="RRM"/>
    <property type="match status" value="1"/>
</dbReference>
<dbReference type="SUPFAM" id="SSF54928">
    <property type="entry name" value="RNA-binding domain, RBD"/>
    <property type="match status" value="1"/>
</dbReference>
<proteinExistence type="predicted"/>
<feature type="domain" description="RRM" evidence="3">
    <location>
        <begin position="30"/>
        <end position="89"/>
    </location>
</feature>
<sequence>MAMVHKRTQRSLRSLSVGLHGRHSVTPCADSFAQFGEILEAVVITDKHTGRSKGYGFVTFKDADAATRACHDSTPVIDGRRANCNLASLGAIHRPTATRSSLCNETVIVTYNSSTSSILLLLSCLQILWRV</sequence>